<feature type="domain" description="Protein FecR C-terminal" evidence="2">
    <location>
        <begin position="323"/>
        <end position="386"/>
    </location>
</feature>
<dbReference type="Pfam" id="PF16344">
    <property type="entry name" value="FecR_C"/>
    <property type="match status" value="1"/>
</dbReference>
<accession>A0A2U1K205</accession>
<dbReference type="InterPro" id="IPR006860">
    <property type="entry name" value="FecR"/>
</dbReference>
<dbReference type="PANTHER" id="PTHR30273">
    <property type="entry name" value="PERIPLASMIC SIGNAL SENSOR AND SIGMA FACTOR ACTIVATOR FECR-RELATED"/>
    <property type="match status" value="1"/>
</dbReference>
<dbReference type="Pfam" id="PF04773">
    <property type="entry name" value="FecR"/>
    <property type="match status" value="1"/>
</dbReference>
<dbReference type="FunFam" id="2.60.120.1440:FF:000001">
    <property type="entry name" value="Putative anti-sigma factor"/>
    <property type="match status" value="1"/>
</dbReference>
<dbReference type="GO" id="GO:0016989">
    <property type="term" value="F:sigma factor antagonist activity"/>
    <property type="evidence" value="ECO:0007669"/>
    <property type="project" value="TreeGrafter"/>
</dbReference>
<evidence type="ECO:0000259" key="2">
    <source>
        <dbReference type="Pfam" id="PF16344"/>
    </source>
</evidence>
<dbReference type="Proteomes" id="UP000245618">
    <property type="component" value="Unassembled WGS sequence"/>
</dbReference>
<dbReference type="InterPro" id="IPR012373">
    <property type="entry name" value="Ferrdict_sens_TM"/>
</dbReference>
<evidence type="ECO:0008006" key="5">
    <source>
        <dbReference type="Google" id="ProtNLM"/>
    </source>
</evidence>
<name>A0A2U1K205_9FLAO</name>
<protein>
    <recommendedName>
        <fullName evidence="5">Iron dicitrate transport regulator FecR</fullName>
    </recommendedName>
</protein>
<gene>
    <name evidence="3" type="ORF">DB891_03965</name>
</gene>
<feature type="domain" description="FecR protein" evidence="1">
    <location>
        <begin position="185"/>
        <end position="279"/>
    </location>
</feature>
<evidence type="ECO:0000259" key="1">
    <source>
        <dbReference type="Pfam" id="PF04773"/>
    </source>
</evidence>
<keyword evidence="4" id="KW-1185">Reference proteome</keyword>
<sequence>MYQKEVFKELMYQFVSGEISPEGKAQLLKMIDDPQYADDLDFILRENYDRIEPIKANPESTQQFIQSLRGKMNSTEEEEEEEEADFTLFNWRRLLVAASVVLVMGLGYFTYNHSKPSPVIVSNEKNNVIMPGRSGAILTLGDGSQIVLDSVANGVLANQNNTAVSKKDGELVYTEGSNAHSVINKMTTPRGRQYKLELSDGTKVWLNASSSISFPTSFSDDERRVTIIGEAYFEVAKDKSKPFTVTVNDIEVKVLGTHFNINGYNDEAKINTTLMEGSVLVGRKDKKVLLKPGQQAEIKNTGGVKVKDLENFDAVLAWKKGMFHFENASLETVLRQLSRWYDVDVVIDKGVVSRNFEGEINRDLELSQVLKILEGNNVHFKIEGKVLRVMP</sequence>
<dbReference type="AlphaFoldDB" id="A0A2U1K205"/>
<dbReference type="OrthoDB" id="649666at2"/>
<evidence type="ECO:0000313" key="4">
    <source>
        <dbReference type="Proteomes" id="UP000245618"/>
    </source>
</evidence>
<comment type="caution">
    <text evidence="3">The sequence shown here is derived from an EMBL/GenBank/DDBJ whole genome shotgun (WGS) entry which is preliminary data.</text>
</comment>
<organism evidence="3 4">
    <name type="scientific">Flavobacterium laiguense</name>
    <dbReference type="NCBI Taxonomy" id="2169409"/>
    <lineage>
        <taxon>Bacteria</taxon>
        <taxon>Pseudomonadati</taxon>
        <taxon>Bacteroidota</taxon>
        <taxon>Flavobacteriia</taxon>
        <taxon>Flavobacteriales</taxon>
        <taxon>Flavobacteriaceae</taxon>
        <taxon>Flavobacterium</taxon>
    </lineage>
</organism>
<dbReference type="InterPro" id="IPR032508">
    <property type="entry name" value="FecR_C"/>
</dbReference>
<proteinExistence type="predicted"/>
<dbReference type="EMBL" id="QCZH01000002">
    <property type="protein sequence ID" value="PWA10998.1"/>
    <property type="molecule type" value="Genomic_DNA"/>
</dbReference>
<dbReference type="Gene3D" id="3.55.50.30">
    <property type="match status" value="1"/>
</dbReference>
<reference evidence="3 4" key="1">
    <citation type="submission" date="2018-04" db="EMBL/GenBank/DDBJ databases">
        <title>Flavobacterium sp. nov., isolated from glacier ice.</title>
        <authorList>
            <person name="Liu Q."/>
            <person name="Xin Y.-H."/>
        </authorList>
    </citation>
    <scope>NUCLEOTIDE SEQUENCE [LARGE SCALE GENOMIC DNA]</scope>
    <source>
        <strain evidence="3 4">LB2P30</strain>
    </source>
</reference>
<dbReference type="PANTHER" id="PTHR30273:SF2">
    <property type="entry name" value="PROTEIN FECR"/>
    <property type="match status" value="1"/>
</dbReference>
<evidence type="ECO:0000313" key="3">
    <source>
        <dbReference type="EMBL" id="PWA10998.1"/>
    </source>
</evidence>
<dbReference type="Gene3D" id="2.60.120.1440">
    <property type="match status" value="1"/>
</dbReference>
<dbReference type="RefSeq" id="WP_116760819.1">
    <property type="nucleotide sequence ID" value="NZ_QCZH01000002.1"/>
</dbReference>